<comment type="caution">
    <text evidence="9">The sequence shown here is derived from an EMBL/GenBank/DDBJ whole genome shotgun (WGS) entry which is preliminary data.</text>
</comment>
<dbReference type="GO" id="GO:0005886">
    <property type="term" value="C:plasma membrane"/>
    <property type="evidence" value="ECO:0007669"/>
    <property type="project" value="UniProtKB-SubCell"/>
</dbReference>
<comment type="subcellular location">
    <subcellularLocation>
        <location evidence="1 7">Cell membrane</location>
        <topology evidence="1 7">Multi-pass membrane protein</topology>
    </subcellularLocation>
</comment>
<evidence type="ECO:0000259" key="8">
    <source>
        <dbReference type="PROSITE" id="PS50928"/>
    </source>
</evidence>
<protein>
    <submittedName>
        <fullName evidence="9">Carbohydrate ABC transporter permease</fullName>
    </submittedName>
</protein>
<organism evidence="9 10">
    <name type="scientific">Lacrimispora amygdalina</name>
    <dbReference type="NCBI Taxonomy" id="253257"/>
    <lineage>
        <taxon>Bacteria</taxon>
        <taxon>Bacillati</taxon>
        <taxon>Bacillota</taxon>
        <taxon>Clostridia</taxon>
        <taxon>Lachnospirales</taxon>
        <taxon>Lachnospiraceae</taxon>
        <taxon>Lacrimispora</taxon>
    </lineage>
</organism>
<evidence type="ECO:0000256" key="2">
    <source>
        <dbReference type="ARBA" id="ARBA00022448"/>
    </source>
</evidence>
<evidence type="ECO:0000256" key="3">
    <source>
        <dbReference type="ARBA" id="ARBA00022475"/>
    </source>
</evidence>
<feature type="transmembrane region" description="Helical" evidence="7">
    <location>
        <begin position="127"/>
        <end position="147"/>
    </location>
</feature>
<comment type="similarity">
    <text evidence="7">Belongs to the binding-protein-dependent transport system permease family.</text>
</comment>
<feature type="transmembrane region" description="Helical" evidence="7">
    <location>
        <begin position="30"/>
        <end position="51"/>
    </location>
</feature>
<dbReference type="PROSITE" id="PS50928">
    <property type="entry name" value="ABC_TM1"/>
    <property type="match status" value="1"/>
</dbReference>
<sequence length="300" mass="33114">MTFHRREKTMAKERTGHSVESRKTKMIHAVIFLLLATLAFLTVYPVIYILFGSFKTNNELVRGGVNLLPQKFILDNYKQAWEMANFSRYTLNSLVLSFGVMAVSLTVSSMAGYVFSRKEFKLKSLIYNSMVMFMFINVGSVALRPLFELAVKLHMNKSLISIILISAGGGQATYVFLIHGFMNSIPKEMDEAAKIDGCSFFGIYYRVILPVIKPALASVALLSFRGGWNEYILPLIFTMTNEKLRPLTVGVVALQNAGDGAAAWNILFAGSAIAIVPIILVYMAASKQFMGGMTAGAVKG</sequence>
<evidence type="ECO:0000256" key="7">
    <source>
        <dbReference type="RuleBase" id="RU363032"/>
    </source>
</evidence>
<dbReference type="EMBL" id="QOHO01000094">
    <property type="protein sequence ID" value="RFZ76332.1"/>
    <property type="molecule type" value="Genomic_DNA"/>
</dbReference>
<feature type="transmembrane region" description="Helical" evidence="7">
    <location>
        <begin position="159"/>
        <end position="182"/>
    </location>
</feature>
<dbReference type="InterPro" id="IPR035906">
    <property type="entry name" value="MetI-like_sf"/>
</dbReference>
<evidence type="ECO:0000256" key="5">
    <source>
        <dbReference type="ARBA" id="ARBA00022989"/>
    </source>
</evidence>
<proteinExistence type="inferred from homology"/>
<evidence type="ECO:0000256" key="4">
    <source>
        <dbReference type="ARBA" id="ARBA00022692"/>
    </source>
</evidence>
<keyword evidence="6 7" id="KW-0472">Membrane</keyword>
<dbReference type="GO" id="GO:0055085">
    <property type="term" value="P:transmembrane transport"/>
    <property type="evidence" value="ECO:0007669"/>
    <property type="project" value="InterPro"/>
</dbReference>
<dbReference type="AlphaFoldDB" id="A0A3E2N5T8"/>
<keyword evidence="3" id="KW-1003">Cell membrane</keyword>
<dbReference type="InterPro" id="IPR000515">
    <property type="entry name" value="MetI-like"/>
</dbReference>
<feature type="transmembrane region" description="Helical" evidence="7">
    <location>
        <begin position="203"/>
        <end position="224"/>
    </location>
</feature>
<evidence type="ECO:0000256" key="6">
    <source>
        <dbReference type="ARBA" id="ARBA00023136"/>
    </source>
</evidence>
<feature type="domain" description="ABC transmembrane type-1" evidence="8">
    <location>
        <begin position="90"/>
        <end position="285"/>
    </location>
</feature>
<reference evidence="9 10" key="1">
    <citation type="submission" date="2018-07" db="EMBL/GenBank/DDBJ databases">
        <title>New species, Clostridium PI-S10-A1B.</title>
        <authorList>
            <person name="Krishna G."/>
            <person name="Summeta K."/>
            <person name="Shikha S."/>
            <person name="Prabhu P.B."/>
            <person name="Suresh K."/>
        </authorList>
    </citation>
    <scope>NUCLEOTIDE SEQUENCE [LARGE SCALE GENOMIC DNA]</scope>
    <source>
        <strain evidence="9 10">PI-S10-A1B</strain>
    </source>
</reference>
<keyword evidence="4 7" id="KW-0812">Transmembrane</keyword>
<dbReference type="Pfam" id="PF00528">
    <property type="entry name" value="BPD_transp_1"/>
    <property type="match status" value="1"/>
</dbReference>
<dbReference type="CDD" id="cd06261">
    <property type="entry name" value="TM_PBP2"/>
    <property type="match status" value="1"/>
</dbReference>
<name>A0A3E2N5T8_9FIRM</name>
<dbReference type="OrthoDB" id="187395at2"/>
<evidence type="ECO:0000313" key="10">
    <source>
        <dbReference type="Proteomes" id="UP000260680"/>
    </source>
</evidence>
<feature type="transmembrane region" description="Helical" evidence="7">
    <location>
        <begin position="262"/>
        <end position="285"/>
    </location>
</feature>
<keyword evidence="2 7" id="KW-0813">Transport</keyword>
<dbReference type="PANTHER" id="PTHR43744">
    <property type="entry name" value="ABC TRANSPORTER PERMEASE PROTEIN MG189-RELATED-RELATED"/>
    <property type="match status" value="1"/>
</dbReference>
<evidence type="ECO:0000313" key="9">
    <source>
        <dbReference type="EMBL" id="RFZ76332.1"/>
    </source>
</evidence>
<dbReference type="SUPFAM" id="SSF161098">
    <property type="entry name" value="MetI-like"/>
    <property type="match status" value="1"/>
</dbReference>
<dbReference type="Proteomes" id="UP000260680">
    <property type="component" value="Unassembled WGS sequence"/>
</dbReference>
<keyword evidence="5 7" id="KW-1133">Transmembrane helix</keyword>
<dbReference type="Gene3D" id="1.10.3720.10">
    <property type="entry name" value="MetI-like"/>
    <property type="match status" value="1"/>
</dbReference>
<feature type="transmembrane region" description="Helical" evidence="7">
    <location>
        <begin position="94"/>
        <end position="115"/>
    </location>
</feature>
<evidence type="ECO:0000256" key="1">
    <source>
        <dbReference type="ARBA" id="ARBA00004651"/>
    </source>
</evidence>
<accession>A0A3E2N5T8</accession>
<dbReference type="PANTHER" id="PTHR43744:SF12">
    <property type="entry name" value="ABC TRANSPORTER PERMEASE PROTEIN MG189-RELATED"/>
    <property type="match status" value="1"/>
</dbReference>
<gene>
    <name evidence="9" type="ORF">DS742_24270</name>
</gene>